<dbReference type="Pfam" id="PF10282">
    <property type="entry name" value="Lactonase"/>
    <property type="match status" value="2"/>
</dbReference>
<evidence type="ECO:0000313" key="3">
    <source>
        <dbReference type="EMBL" id="TMJ01622.1"/>
    </source>
</evidence>
<evidence type="ECO:0000256" key="2">
    <source>
        <dbReference type="SAM" id="SignalP"/>
    </source>
</evidence>
<dbReference type="Gene3D" id="2.130.10.10">
    <property type="entry name" value="YVTN repeat-like/Quinoprotein amine dehydrogenase"/>
    <property type="match status" value="2"/>
</dbReference>
<dbReference type="InterPro" id="IPR050282">
    <property type="entry name" value="Cycloisomerase_2"/>
</dbReference>
<evidence type="ECO:0000313" key="4">
    <source>
        <dbReference type="Proteomes" id="UP000319353"/>
    </source>
</evidence>
<dbReference type="GO" id="GO:0017057">
    <property type="term" value="F:6-phosphogluconolactonase activity"/>
    <property type="evidence" value="ECO:0007669"/>
    <property type="project" value="TreeGrafter"/>
</dbReference>
<dbReference type="PANTHER" id="PTHR30344:SF1">
    <property type="entry name" value="6-PHOSPHOGLUCONOLACTONASE"/>
    <property type="match status" value="1"/>
</dbReference>
<dbReference type="PANTHER" id="PTHR30344">
    <property type="entry name" value="6-PHOSPHOGLUCONOLACTONASE-RELATED"/>
    <property type="match status" value="1"/>
</dbReference>
<dbReference type="Proteomes" id="UP000319353">
    <property type="component" value="Unassembled WGS sequence"/>
</dbReference>
<accession>A0A537L0W4</accession>
<feature type="chain" id="PRO_5022215071" evidence="2">
    <location>
        <begin position="33"/>
        <end position="375"/>
    </location>
</feature>
<dbReference type="InterPro" id="IPR015943">
    <property type="entry name" value="WD40/YVTN_repeat-like_dom_sf"/>
</dbReference>
<dbReference type="SUPFAM" id="SSF63829">
    <property type="entry name" value="Calcium-dependent phosphotriesterase"/>
    <property type="match status" value="1"/>
</dbReference>
<dbReference type="InterPro" id="IPR019405">
    <property type="entry name" value="Lactonase_7-beta_prop"/>
</dbReference>
<gene>
    <name evidence="3" type="ORF">E6H01_07730</name>
</gene>
<dbReference type="AlphaFoldDB" id="A0A537L0W4"/>
<organism evidence="3 4">
    <name type="scientific">Candidatus Segetimicrobium genomatis</name>
    <dbReference type="NCBI Taxonomy" id="2569760"/>
    <lineage>
        <taxon>Bacteria</taxon>
        <taxon>Bacillati</taxon>
        <taxon>Candidatus Sysuimicrobiota</taxon>
        <taxon>Candidatus Sysuimicrobiia</taxon>
        <taxon>Candidatus Sysuimicrobiales</taxon>
        <taxon>Candidatus Segetimicrobiaceae</taxon>
        <taxon>Candidatus Segetimicrobium</taxon>
    </lineage>
</organism>
<comment type="caution">
    <text evidence="3">The sequence shown here is derived from an EMBL/GenBank/DDBJ whole genome shotgun (WGS) entry which is preliminary data.</text>
</comment>
<feature type="signal peptide" evidence="2">
    <location>
        <begin position="1"/>
        <end position="32"/>
    </location>
</feature>
<protein>
    <submittedName>
        <fullName evidence="3">Lactonase family protein</fullName>
    </submittedName>
</protein>
<name>A0A537L0W4_9BACT</name>
<evidence type="ECO:0000256" key="1">
    <source>
        <dbReference type="ARBA" id="ARBA00005564"/>
    </source>
</evidence>
<comment type="similarity">
    <text evidence="1">Belongs to the cycloisomerase 2 family.</text>
</comment>
<sequence length="375" mass="36514">MQHNGAILRTSALGLALALLVVGMLSASAVLATPIASGNGAAAGSVYTTTNDATANAILWYTRAANGGLALAGSFPTGGAGTGAGLGSQGAVVLAEDGSVLLAVNAGSNQLSSFQVSASGLTWVTNVASGGTTPISIAVHDNLVYVVNGGAGGSISGFWLTSGGVLTPIAGSTRALSAGAVPAQVSFDPTGQVLVVTEKATSLIDTFTVDANGIASGVTSYASSGATPFGFAFDNKGHLIVSEAAVAALSSYAVSPAGVVTTISGSVVDGQGAACWVVITNNGKFAYTSNAHDPFNDISSYAVGTDGTLTLLQVNAASPGLGPTDLAMSGNTHFFYVLASRGHAITGYAVGADGSLTQVTMAGGLAASDVGLAAM</sequence>
<reference evidence="3 4" key="1">
    <citation type="journal article" date="2019" name="Nat. Microbiol.">
        <title>Mediterranean grassland soil C-N compound turnover is dependent on rainfall and depth, and is mediated by genomically divergent microorganisms.</title>
        <authorList>
            <person name="Diamond S."/>
            <person name="Andeer P.F."/>
            <person name="Li Z."/>
            <person name="Crits-Christoph A."/>
            <person name="Burstein D."/>
            <person name="Anantharaman K."/>
            <person name="Lane K.R."/>
            <person name="Thomas B.C."/>
            <person name="Pan C."/>
            <person name="Northen T.R."/>
            <person name="Banfield J.F."/>
        </authorList>
    </citation>
    <scope>NUCLEOTIDE SEQUENCE [LARGE SCALE GENOMIC DNA]</scope>
    <source>
        <strain evidence="3">NP_4</strain>
    </source>
</reference>
<dbReference type="EMBL" id="VBAL01000094">
    <property type="protein sequence ID" value="TMJ01622.1"/>
    <property type="molecule type" value="Genomic_DNA"/>
</dbReference>
<keyword evidence="2" id="KW-0732">Signal</keyword>
<proteinExistence type="inferred from homology"/>